<dbReference type="GO" id="GO:0015666">
    <property type="term" value="F:restriction endodeoxyribonuclease activity"/>
    <property type="evidence" value="ECO:0007669"/>
    <property type="project" value="TreeGrafter"/>
</dbReference>
<evidence type="ECO:0000313" key="4">
    <source>
        <dbReference type="Proteomes" id="UP000326779"/>
    </source>
</evidence>
<dbReference type="InterPro" id="IPR007560">
    <property type="entry name" value="Restrct_endonuc_IV_Mrr"/>
</dbReference>
<dbReference type="KEGG" id="lhb:D1010_17250"/>
<dbReference type="Pfam" id="PF04471">
    <property type="entry name" value="Mrr_cat"/>
    <property type="match status" value="1"/>
</dbReference>
<dbReference type="Gene3D" id="3.40.1350.10">
    <property type="match status" value="1"/>
</dbReference>
<keyword evidence="1" id="KW-0378">Hydrolase</keyword>
<dbReference type="InterPro" id="IPR011335">
    <property type="entry name" value="Restrct_endonuc-II-like"/>
</dbReference>
<sequence>MALDQTEVDRAILQALSSVGGSASRKQLKNIIATSDDIPFSYSDVYDPVVSKAGNQYVPFDFYFNFGIRELVVTGYVEQVERGQDVNLSEKGRSIGYADFPRPRERKQIDQFWTEKHRLNTAKAKAEGKAHIEEPEGDAVNDDNIDNWRIQLIAQLKQFSPQKFESFARLLISKMGVRIDKNLGIVMSNDQGIDGFGYFESDEFRTSRVAIQAKRYTNNLVSAPEIDKFKGAMNGFNAEYGIFITTTSFTEAAQKKSVQGGNTVTLISGQDIAELVERYQLHITPVNTYRLNDYYFEEK</sequence>
<dbReference type="SUPFAM" id="SSF52980">
    <property type="entry name" value="Restriction endonuclease-like"/>
    <property type="match status" value="1"/>
</dbReference>
<name>A0A5P8M8X6_9LACO</name>
<reference evidence="3 4" key="1">
    <citation type="submission" date="2019-10" db="EMBL/GenBank/DDBJ databases">
        <title>The completed genome of Lactobacillus harbinensis M1.</title>
        <authorList>
            <person name="Zheng Y."/>
        </authorList>
    </citation>
    <scope>NUCLEOTIDE SEQUENCE [LARGE SCALE GENOMIC DNA]</scope>
    <source>
        <strain evidence="3 4">M1</strain>
    </source>
</reference>
<dbReference type="AlphaFoldDB" id="A0A5P8M8X6"/>
<dbReference type="InterPro" id="IPR011856">
    <property type="entry name" value="tRNA_endonuc-like_dom_sf"/>
</dbReference>
<dbReference type="EMBL" id="CP045143">
    <property type="protein sequence ID" value="QFR24988.1"/>
    <property type="molecule type" value="Genomic_DNA"/>
</dbReference>
<dbReference type="Proteomes" id="UP000326779">
    <property type="component" value="Chromosome"/>
</dbReference>
<dbReference type="PANTHER" id="PTHR30015">
    <property type="entry name" value="MRR RESTRICTION SYSTEM PROTEIN"/>
    <property type="match status" value="1"/>
</dbReference>
<evidence type="ECO:0000256" key="1">
    <source>
        <dbReference type="ARBA" id="ARBA00022801"/>
    </source>
</evidence>
<accession>A0A5P8M8X6</accession>
<keyword evidence="3" id="KW-0255">Endonuclease</keyword>
<dbReference type="GO" id="GO:0003677">
    <property type="term" value="F:DNA binding"/>
    <property type="evidence" value="ECO:0007669"/>
    <property type="project" value="InterPro"/>
</dbReference>
<evidence type="ECO:0000313" key="3">
    <source>
        <dbReference type="EMBL" id="QFR24988.1"/>
    </source>
</evidence>
<dbReference type="InterPro" id="IPR052906">
    <property type="entry name" value="Type_IV_Methyl-Rstrct_Enzyme"/>
</dbReference>
<keyword evidence="3" id="KW-0540">Nuclease</keyword>
<dbReference type="GO" id="GO:0009307">
    <property type="term" value="P:DNA restriction-modification system"/>
    <property type="evidence" value="ECO:0007669"/>
    <property type="project" value="InterPro"/>
</dbReference>
<gene>
    <name evidence="3" type="ORF">D1010_17250</name>
</gene>
<organism evidence="3 4">
    <name type="scientific">Schleiferilactobacillus harbinensis</name>
    <dbReference type="NCBI Taxonomy" id="304207"/>
    <lineage>
        <taxon>Bacteria</taxon>
        <taxon>Bacillati</taxon>
        <taxon>Bacillota</taxon>
        <taxon>Bacilli</taxon>
        <taxon>Lactobacillales</taxon>
        <taxon>Lactobacillaceae</taxon>
        <taxon>Schleiferilactobacillus</taxon>
    </lineage>
</organism>
<feature type="domain" description="Restriction endonuclease type IV Mrr" evidence="2">
    <location>
        <begin position="156"/>
        <end position="276"/>
    </location>
</feature>
<dbReference type="PANTHER" id="PTHR30015:SF7">
    <property type="entry name" value="TYPE IV METHYL-DIRECTED RESTRICTION ENZYME ECOKMRR"/>
    <property type="match status" value="1"/>
</dbReference>
<evidence type="ECO:0000259" key="2">
    <source>
        <dbReference type="Pfam" id="PF04471"/>
    </source>
</evidence>
<protein>
    <submittedName>
        <fullName evidence="3">Restriction endonuclease</fullName>
    </submittedName>
</protein>
<proteinExistence type="predicted"/>
<dbReference type="RefSeq" id="WP_152261654.1">
    <property type="nucleotide sequence ID" value="NZ_CP045143.1"/>
</dbReference>